<comment type="caution">
    <text evidence="2">The sequence shown here is derived from an EMBL/GenBank/DDBJ whole genome shotgun (WGS) entry which is preliminary data.</text>
</comment>
<dbReference type="SFLD" id="SFLDG01082">
    <property type="entry name" value="B12-binding_domain_containing"/>
    <property type="match status" value="1"/>
</dbReference>
<dbReference type="Pfam" id="PF04055">
    <property type="entry name" value="Radical_SAM"/>
    <property type="match status" value="1"/>
</dbReference>
<dbReference type="SFLD" id="SFLDS00029">
    <property type="entry name" value="Radical_SAM"/>
    <property type="match status" value="1"/>
</dbReference>
<dbReference type="NCBIfam" id="TIGR03936">
    <property type="entry name" value="sam_1_link_chp"/>
    <property type="match status" value="1"/>
</dbReference>
<dbReference type="GO" id="GO:0051536">
    <property type="term" value="F:iron-sulfur cluster binding"/>
    <property type="evidence" value="ECO:0007669"/>
    <property type="project" value="InterPro"/>
</dbReference>
<dbReference type="InterPro" id="IPR018768">
    <property type="entry name" value="DUF2344"/>
</dbReference>
<dbReference type="InterPro" id="IPR007197">
    <property type="entry name" value="rSAM"/>
</dbReference>
<gene>
    <name evidence="2" type="ORF">EG19_08190</name>
</gene>
<accession>A0A062XX49</accession>
<dbReference type="SMART" id="SM00729">
    <property type="entry name" value="Elp3"/>
    <property type="match status" value="1"/>
</dbReference>
<dbReference type="InterPro" id="IPR045784">
    <property type="entry name" value="Radical_SAM_N2"/>
</dbReference>
<dbReference type="RefSeq" id="WP_053335245.1">
    <property type="nucleotide sequence ID" value="NZ_JMFG01000035.1"/>
</dbReference>
<dbReference type="Pfam" id="PF10105">
    <property type="entry name" value="DUF2344"/>
    <property type="match status" value="1"/>
</dbReference>
<dbReference type="PANTHER" id="PTHR42731:SF1">
    <property type="entry name" value="RADICAL SAM DOMAIN PROTEIN"/>
    <property type="match status" value="1"/>
</dbReference>
<dbReference type="GO" id="GO:0003824">
    <property type="term" value="F:catalytic activity"/>
    <property type="evidence" value="ECO:0007669"/>
    <property type="project" value="InterPro"/>
</dbReference>
<dbReference type="InterPro" id="IPR023404">
    <property type="entry name" value="rSAM_horseshoe"/>
</dbReference>
<name>A0A062XX49_9BACT</name>
<dbReference type="CDD" id="cd02065">
    <property type="entry name" value="B12-binding_like"/>
    <property type="match status" value="1"/>
</dbReference>
<dbReference type="InterPro" id="IPR058240">
    <property type="entry name" value="rSAM_sf"/>
</dbReference>
<dbReference type="PANTHER" id="PTHR42731">
    <property type="entry name" value="SLL1084 PROTEIN"/>
    <property type="match status" value="1"/>
</dbReference>
<evidence type="ECO:0000313" key="2">
    <source>
        <dbReference type="EMBL" id="KDA53085.1"/>
    </source>
</evidence>
<evidence type="ECO:0000259" key="1">
    <source>
        <dbReference type="PROSITE" id="PS51918"/>
    </source>
</evidence>
<dbReference type="AlphaFoldDB" id="A0A062XX49"/>
<dbReference type="CDD" id="cd01335">
    <property type="entry name" value="Radical_SAM"/>
    <property type="match status" value="1"/>
</dbReference>
<proteinExistence type="predicted"/>
<dbReference type="STRING" id="1312852.EG19_08190"/>
<keyword evidence="3" id="KW-1185">Reference proteome</keyword>
<dbReference type="NCBIfam" id="TIGR03960">
    <property type="entry name" value="rSAM_fuse_unch"/>
    <property type="match status" value="1"/>
</dbReference>
<protein>
    <recommendedName>
        <fullName evidence="1">Radical SAM core domain-containing protein</fullName>
    </recommendedName>
</protein>
<dbReference type="EMBL" id="JMFG01000035">
    <property type="protein sequence ID" value="KDA53085.1"/>
    <property type="molecule type" value="Genomic_DNA"/>
</dbReference>
<sequence length="850" mass="95071">MLVNDLRAKLERMLPRVTKPGRYLGLEKNLVRKNWNDVSVRLLLAFPDTYEIGMSHQGTRILYHIANRRADTLCERTFAPWPDMAQAMREQGIPLYSLESYRPAFEFDIIGITLQTELNYINVPYLLDLAGIPRFATERDERHPLIVGGGPCMANPEPVADFFDAFAIGDGEVLLPALLDLVKQSKEQAWSRQELLLRLAQVEGWYVPRFYRWEAADHPALGGRWEALDPRVPFPVKRVFVPQLSPEDVPNPPLVPVVEVVQDRLGMEVVRGCTQGCRFCQAGYWYRPVREHDPATVLATLEAHVDATGYPEVGLLSLSTADYSQIEPLAWHLAERLKNRRVGVSLPSLRAESFSVALADAVSRVRKSGFTFAPETGSDRLRRVINKTFTNADMIAAAEVAFAKGWNLIKVYAMIGLPTETDEDVLELARLAREILQAARRVGNHHAEVKVSVGPFVPKPVTPFQWEPFGPVPLLQQRIELLKKAFRPIRWAKLTWVEPEEAALEALLSRGDRRLSRVIARAHDLGAVFDGWGEWLNLDAWRQAVAEAGLSWEAELGPRDLGATLPWDVIDPLVRKGYLKAERRRAYLEAATPDCRWGDCMRCGVPGDGVDTQLAKPTLPVVGEEAPALARARNAAYRLRPVPRIPPPSEPPQQPEKTARYRFTFQKLGEARWLSHRQVMDLLERALRASGAPVRFTEGFNPHIRLSMGPALPVGMEALAELFDVDCTGPITPELVEKINHTLPDGLRITHVEALAPQTPSLGKSVRGCAYLVWFPRPLPRPDHPGIVAWEWKDGAAHIVLAAESQPDSLTLRQALSLAGASEEEILECRSVRQAVLLETPELKQAALAT</sequence>
<dbReference type="Gene3D" id="3.80.30.20">
    <property type="entry name" value="tm_1862 like domain"/>
    <property type="match status" value="1"/>
</dbReference>
<dbReference type="PROSITE" id="PS51918">
    <property type="entry name" value="RADICAL_SAM"/>
    <property type="match status" value="1"/>
</dbReference>
<dbReference type="OrthoDB" id="100851at2"/>
<evidence type="ECO:0000313" key="3">
    <source>
        <dbReference type="Proteomes" id="UP000027284"/>
    </source>
</evidence>
<dbReference type="InterPro" id="IPR023862">
    <property type="entry name" value="CHP03960_rSAM"/>
</dbReference>
<dbReference type="Proteomes" id="UP000027284">
    <property type="component" value="Unassembled WGS sequence"/>
</dbReference>
<organism evidence="2 3">
    <name type="scientific">Thermoanaerobaculum aquaticum</name>
    <dbReference type="NCBI Taxonomy" id="1312852"/>
    <lineage>
        <taxon>Bacteria</taxon>
        <taxon>Pseudomonadati</taxon>
        <taxon>Acidobacteriota</taxon>
        <taxon>Thermoanaerobaculia</taxon>
        <taxon>Thermoanaerobaculales</taxon>
        <taxon>Thermoanaerobaculaceae</taxon>
        <taxon>Thermoanaerobaculum</taxon>
    </lineage>
</organism>
<feature type="domain" description="Radical SAM core" evidence="1">
    <location>
        <begin position="259"/>
        <end position="493"/>
    </location>
</feature>
<dbReference type="Pfam" id="PF19864">
    <property type="entry name" value="Radical_SAM_N2"/>
    <property type="match status" value="1"/>
</dbReference>
<dbReference type="SUPFAM" id="SSF102114">
    <property type="entry name" value="Radical SAM enzymes"/>
    <property type="match status" value="1"/>
</dbReference>
<dbReference type="InterPro" id="IPR006638">
    <property type="entry name" value="Elp3/MiaA/NifB-like_rSAM"/>
</dbReference>
<reference evidence="2 3" key="1">
    <citation type="submission" date="2014-04" db="EMBL/GenBank/DDBJ databases">
        <title>The Genome Sequence of Thermoanaerobaculum aquaticum MP-01, The First Cultivated Group 23 Acidobacterium.</title>
        <authorList>
            <person name="Stamps B.W."/>
            <person name="Losey N.A."/>
            <person name="Lawson P.A."/>
            <person name="Stevenson B.S."/>
        </authorList>
    </citation>
    <scope>NUCLEOTIDE SEQUENCE [LARGE SCALE GENOMIC DNA]</scope>
    <source>
        <strain evidence="2 3">MP-01</strain>
    </source>
</reference>